<dbReference type="InterPro" id="IPR028082">
    <property type="entry name" value="Peripla_BP_I"/>
</dbReference>
<accession>A0ABS5C8P4</accession>
<sequence>MNWLPTYPYHRIKEDIRKRIHIGEWQGSSRLPSSRNLAESYQSSVNTIEKAIKELCGEGLLTRDNRRGTYLAAGGLSSVSPSRSGSGLIAASVIGIGNPLWGAALRGIEEVLQPKGYQLMSSSDNSSLDKLESFVASAIARQVEGIILSPIHGGQDELRSRQLYERLSASGIPVIFLDRRVWDSDIPFVTSDNASGAYSLTKLLLAKGHRRIAFVRNSDLSTFYERLLGMRQAFIEAGVPFETDYDLCIPTRFENFECEFEGFVSRLANALGTMRYTAVFAANDQIAEAALAALERLGRRVPDEMSLVTYDAQGVNGKLRLDITGANQPFYDMGRSAALQLMHAAEGKQPIAVAGHICKADIHYGSSVREAKIE</sequence>
<evidence type="ECO:0000313" key="5">
    <source>
        <dbReference type="EMBL" id="MBP3962007.1"/>
    </source>
</evidence>
<dbReference type="InterPro" id="IPR036388">
    <property type="entry name" value="WH-like_DNA-bd_sf"/>
</dbReference>
<keyword evidence="3" id="KW-0804">Transcription</keyword>
<dbReference type="SUPFAM" id="SSF53822">
    <property type="entry name" value="Periplasmic binding protein-like I"/>
    <property type="match status" value="1"/>
</dbReference>
<keyword evidence="6" id="KW-1185">Reference proteome</keyword>
<dbReference type="PANTHER" id="PTHR30146">
    <property type="entry name" value="LACI-RELATED TRANSCRIPTIONAL REPRESSOR"/>
    <property type="match status" value="1"/>
</dbReference>
<name>A0ABS5C8P4_9BACL</name>
<evidence type="ECO:0000313" key="6">
    <source>
        <dbReference type="Proteomes" id="UP000673394"/>
    </source>
</evidence>
<dbReference type="CDD" id="cd06267">
    <property type="entry name" value="PBP1_LacI_sugar_binding-like"/>
    <property type="match status" value="1"/>
</dbReference>
<comment type="caution">
    <text evidence="5">The sequence shown here is derived from an EMBL/GenBank/DDBJ whole genome shotgun (WGS) entry which is preliminary data.</text>
</comment>
<dbReference type="Pfam" id="PF13377">
    <property type="entry name" value="Peripla_BP_3"/>
    <property type="match status" value="1"/>
</dbReference>
<evidence type="ECO:0000259" key="4">
    <source>
        <dbReference type="PROSITE" id="PS50949"/>
    </source>
</evidence>
<gene>
    <name evidence="5" type="ORF">I8J30_04730</name>
</gene>
<protein>
    <submittedName>
        <fullName evidence="5">GntR family transcriptional regulator</fullName>
    </submittedName>
</protein>
<dbReference type="Gene3D" id="3.40.50.2300">
    <property type="match status" value="2"/>
</dbReference>
<dbReference type="EMBL" id="JAGKSP010000001">
    <property type="protein sequence ID" value="MBP3962007.1"/>
    <property type="molecule type" value="Genomic_DNA"/>
</dbReference>
<dbReference type="InterPro" id="IPR036390">
    <property type="entry name" value="WH_DNA-bd_sf"/>
</dbReference>
<keyword evidence="2" id="KW-0238">DNA-binding</keyword>
<dbReference type="SUPFAM" id="SSF46785">
    <property type="entry name" value="Winged helix' DNA-binding domain"/>
    <property type="match status" value="1"/>
</dbReference>
<dbReference type="Pfam" id="PF00392">
    <property type="entry name" value="GntR"/>
    <property type="match status" value="1"/>
</dbReference>
<evidence type="ECO:0000256" key="3">
    <source>
        <dbReference type="ARBA" id="ARBA00023163"/>
    </source>
</evidence>
<proteinExistence type="predicted"/>
<organism evidence="5 6">
    <name type="scientific">Paenibacillus lignilyticus</name>
    <dbReference type="NCBI Taxonomy" id="1172615"/>
    <lineage>
        <taxon>Bacteria</taxon>
        <taxon>Bacillati</taxon>
        <taxon>Bacillota</taxon>
        <taxon>Bacilli</taxon>
        <taxon>Bacillales</taxon>
        <taxon>Paenibacillaceae</taxon>
        <taxon>Paenibacillus</taxon>
    </lineage>
</organism>
<dbReference type="RefSeq" id="WP_210655822.1">
    <property type="nucleotide sequence ID" value="NZ_JAGKSP010000001.1"/>
</dbReference>
<keyword evidence="1" id="KW-0805">Transcription regulation</keyword>
<dbReference type="CDD" id="cd07377">
    <property type="entry name" value="WHTH_GntR"/>
    <property type="match status" value="1"/>
</dbReference>
<dbReference type="InterPro" id="IPR000524">
    <property type="entry name" value="Tscrpt_reg_HTH_GntR"/>
</dbReference>
<dbReference type="PANTHER" id="PTHR30146:SF109">
    <property type="entry name" value="HTH-TYPE TRANSCRIPTIONAL REGULATOR GALS"/>
    <property type="match status" value="1"/>
</dbReference>
<evidence type="ECO:0000256" key="2">
    <source>
        <dbReference type="ARBA" id="ARBA00023125"/>
    </source>
</evidence>
<dbReference type="SMART" id="SM00345">
    <property type="entry name" value="HTH_GNTR"/>
    <property type="match status" value="1"/>
</dbReference>
<dbReference type="PROSITE" id="PS50949">
    <property type="entry name" value="HTH_GNTR"/>
    <property type="match status" value="1"/>
</dbReference>
<dbReference type="InterPro" id="IPR046335">
    <property type="entry name" value="LacI/GalR-like_sensor"/>
</dbReference>
<feature type="domain" description="HTH gntR-type" evidence="4">
    <location>
        <begin position="6"/>
        <end position="74"/>
    </location>
</feature>
<evidence type="ECO:0000256" key="1">
    <source>
        <dbReference type="ARBA" id="ARBA00023015"/>
    </source>
</evidence>
<dbReference type="Gene3D" id="1.10.10.10">
    <property type="entry name" value="Winged helix-like DNA-binding domain superfamily/Winged helix DNA-binding domain"/>
    <property type="match status" value="1"/>
</dbReference>
<dbReference type="Proteomes" id="UP000673394">
    <property type="component" value="Unassembled WGS sequence"/>
</dbReference>
<reference evidence="5 6" key="1">
    <citation type="submission" date="2021-04" db="EMBL/GenBank/DDBJ databases">
        <title>Paenibacillus sp. DLE-14 whole genome sequence.</title>
        <authorList>
            <person name="Ham Y.J."/>
        </authorList>
    </citation>
    <scope>NUCLEOTIDE SEQUENCE [LARGE SCALE GENOMIC DNA]</scope>
    <source>
        <strain evidence="5 6">DLE-14</strain>
    </source>
</reference>